<dbReference type="InterPro" id="IPR012349">
    <property type="entry name" value="Split_barrel_FMN-bd"/>
</dbReference>
<dbReference type="PANTHER" id="PTHR34818:SF1">
    <property type="entry name" value="PROTEIN BLI-3"/>
    <property type="match status" value="1"/>
</dbReference>
<sequence length="143" mass="16466">MNKTDFTNKLKEIFDSNKIGTMATIREDKPMSRYMTFYNDGLTLYTYTTKDTYKIEDLEKNPYAHILLGYEESTDKSERFVEILGKAKLPEDVTPDVDETLAKIGQTYQKLKGNDNLQAIEIEIETAKIMNDDETEAETVDLT</sequence>
<organism evidence="2 3">
    <name type="scientific">Salinicoccus jeotgali</name>
    <dbReference type="NCBI Taxonomy" id="381634"/>
    <lineage>
        <taxon>Bacteria</taxon>
        <taxon>Bacillati</taxon>
        <taxon>Bacillota</taxon>
        <taxon>Bacilli</taxon>
        <taxon>Bacillales</taxon>
        <taxon>Staphylococcaceae</taxon>
        <taxon>Salinicoccus</taxon>
    </lineage>
</organism>
<evidence type="ECO:0000313" key="3">
    <source>
        <dbReference type="Proteomes" id="UP001500920"/>
    </source>
</evidence>
<evidence type="ECO:0000313" key="2">
    <source>
        <dbReference type="EMBL" id="GAA3716216.1"/>
    </source>
</evidence>
<name>A0ABP7E9Q7_9STAP</name>
<dbReference type="InterPro" id="IPR052917">
    <property type="entry name" value="Stress-Dev_Protein"/>
</dbReference>
<proteinExistence type="predicted"/>
<evidence type="ECO:0000259" key="1">
    <source>
        <dbReference type="Pfam" id="PF01243"/>
    </source>
</evidence>
<dbReference type="Proteomes" id="UP001500920">
    <property type="component" value="Unassembled WGS sequence"/>
</dbReference>
<dbReference type="SUPFAM" id="SSF50475">
    <property type="entry name" value="FMN-binding split barrel"/>
    <property type="match status" value="1"/>
</dbReference>
<protein>
    <submittedName>
        <fullName evidence="2">Pyridoxamine 5'-phosphate oxidase family protein</fullName>
    </submittedName>
</protein>
<dbReference type="EMBL" id="BAABCK010000011">
    <property type="protein sequence ID" value="GAA3716216.1"/>
    <property type="molecule type" value="Genomic_DNA"/>
</dbReference>
<dbReference type="Pfam" id="PF01243">
    <property type="entry name" value="PNPOx_N"/>
    <property type="match status" value="1"/>
</dbReference>
<dbReference type="Gene3D" id="2.30.110.10">
    <property type="entry name" value="Electron Transport, Fmn-binding Protein, Chain A"/>
    <property type="match status" value="1"/>
</dbReference>
<gene>
    <name evidence="2" type="ORF">GCM10022378_03180</name>
</gene>
<accession>A0ABP7E9Q7</accession>
<dbReference type="RefSeq" id="WP_344700873.1">
    <property type="nucleotide sequence ID" value="NZ_BAABCK010000011.1"/>
</dbReference>
<dbReference type="PANTHER" id="PTHR34818">
    <property type="entry name" value="PROTEIN BLI-3"/>
    <property type="match status" value="1"/>
</dbReference>
<comment type="caution">
    <text evidence="2">The sequence shown here is derived from an EMBL/GenBank/DDBJ whole genome shotgun (WGS) entry which is preliminary data.</text>
</comment>
<feature type="domain" description="Pyridoxamine 5'-phosphate oxidase N-terminal" evidence="1">
    <location>
        <begin position="7"/>
        <end position="128"/>
    </location>
</feature>
<keyword evidence="3" id="KW-1185">Reference proteome</keyword>
<dbReference type="InterPro" id="IPR011576">
    <property type="entry name" value="Pyridox_Oxase_N"/>
</dbReference>
<reference evidence="3" key="1">
    <citation type="journal article" date="2019" name="Int. J. Syst. Evol. Microbiol.">
        <title>The Global Catalogue of Microorganisms (GCM) 10K type strain sequencing project: providing services to taxonomists for standard genome sequencing and annotation.</title>
        <authorList>
            <consortium name="The Broad Institute Genomics Platform"/>
            <consortium name="The Broad Institute Genome Sequencing Center for Infectious Disease"/>
            <person name="Wu L."/>
            <person name="Ma J."/>
        </authorList>
    </citation>
    <scope>NUCLEOTIDE SEQUENCE [LARGE SCALE GENOMIC DNA]</scope>
    <source>
        <strain evidence="3">JCM 16981</strain>
    </source>
</reference>